<organism evidence="1 2">
    <name type="scientific">Linderina pennispora</name>
    <dbReference type="NCBI Taxonomy" id="61395"/>
    <lineage>
        <taxon>Eukaryota</taxon>
        <taxon>Fungi</taxon>
        <taxon>Fungi incertae sedis</taxon>
        <taxon>Zoopagomycota</taxon>
        <taxon>Kickxellomycotina</taxon>
        <taxon>Kickxellomycetes</taxon>
        <taxon>Kickxellales</taxon>
        <taxon>Kickxellaceae</taxon>
        <taxon>Linderina</taxon>
    </lineage>
</organism>
<dbReference type="AlphaFoldDB" id="A0A1Y1W568"/>
<reference evidence="1 2" key="1">
    <citation type="submission" date="2016-07" db="EMBL/GenBank/DDBJ databases">
        <title>Pervasive Adenine N6-methylation of Active Genes in Fungi.</title>
        <authorList>
            <consortium name="DOE Joint Genome Institute"/>
            <person name="Mondo S.J."/>
            <person name="Dannebaum R.O."/>
            <person name="Kuo R.C."/>
            <person name="Labutti K."/>
            <person name="Haridas S."/>
            <person name="Kuo A."/>
            <person name="Salamov A."/>
            <person name="Ahrendt S.R."/>
            <person name="Lipzen A."/>
            <person name="Sullivan W."/>
            <person name="Andreopoulos W.B."/>
            <person name="Clum A."/>
            <person name="Lindquist E."/>
            <person name="Daum C."/>
            <person name="Ramamoorthy G.K."/>
            <person name="Gryganskyi A."/>
            <person name="Culley D."/>
            <person name="Magnuson J.K."/>
            <person name="James T.Y."/>
            <person name="O'Malley M.A."/>
            <person name="Stajich J.E."/>
            <person name="Spatafora J.W."/>
            <person name="Visel A."/>
            <person name="Grigoriev I.V."/>
        </authorList>
    </citation>
    <scope>NUCLEOTIDE SEQUENCE [LARGE SCALE GENOMIC DNA]</scope>
    <source>
        <strain evidence="1 2">ATCC 12442</strain>
    </source>
</reference>
<dbReference type="Proteomes" id="UP000193922">
    <property type="component" value="Unassembled WGS sequence"/>
</dbReference>
<accession>A0A1Y1W568</accession>
<protein>
    <submittedName>
        <fullName evidence="1">Uncharacterized protein</fullName>
    </submittedName>
</protein>
<gene>
    <name evidence="1" type="ORF">DL89DRAFT_182247</name>
</gene>
<dbReference type="EMBL" id="MCFD01000009">
    <property type="protein sequence ID" value="ORX68693.1"/>
    <property type="molecule type" value="Genomic_DNA"/>
</dbReference>
<dbReference type="GeneID" id="63800562"/>
<evidence type="ECO:0000313" key="2">
    <source>
        <dbReference type="Proteomes" id="UP000193922"/>
    </source>
</evidence>
<dbReference type="RefSeq" id="XP_040742475.1">
    <property type="nucleotide sequence ID" value="XM_040883914.1"/>
</dbReference>
<keyword evidence="2" id="KW-1185">Reference proteome</keyword>
<proteinExistence type="predicted"/>
<comment type="caution">
    <text evidence="1">The sequence shown here is derived from an EMBL/GenBank/DDBJ whole genome shotgun (WGS) entry which is preliminary data.</text>
</comment>
<name>A0A1Y1W568_9FUNG</name>
<evidence type="ECO:0000313" key="1">
    <source>
        <dbReference type="EMBL" id="ORX68693.1"/>
    </source>
</evidence>
<sequence length="100" mass="11162">MDSVKSVMPRQPRLCHDMATVLLAAVRNKQTSLSTRTMPRYSETADPRLCIHGCMSLSHFLQGLSRDAATQTLFRSSFSSSSFLLLKMSTPNSEFDTIMS</sequence>